<dbReference type="PROSITE" id="PS01124">
    <property type="entry name" value="HTH_ARAC_FAMILY_2"/>
    <property type="match status" value="1"/>
</dbReference>
<dbReference type="KEGG" id="ctc:CTC_02480"/>
<sequence>MDLTNVFYFYGHTLIFSDYKTPELHKHVAKHMIFSLGNDMECYINGKKLLCRGICIDSNVEHTIKACLQGVLVFLFEETSTLSGQLKNKYLHGKSFSIIDEDIVDTVINIWIDNNDNSREVDKEILMACQLNTPSQQEYDQRIITVLSAIAKAEGIYEDTIEKLCNIVYLSQSRLSHLFSEQVGVSLASFLVLEKMRKTYAYVISGESLTDSAIRAGFNSSSHFSATCKRMFGLSVGASLGGMLAPRAAAFDKRIQRVIAWSIFPNFFDVILFGLSKNQQCIIKWCIKYKMSFLINTIVNKKLKSGDESVKWGLLHGMYAYQAKTPYEYIVKMNKYQMLDIAHKIEQDMLIIGANKDHFIDYHTVGKEIDALTNVRSLTVRIFTEKENAGEHCNVDNPRLCFDTMINWIEQIKKRDNRI</sequence>
<dbReference type="ESTHER" id="clote-CTC02480">
    <property type="family name" value="AlphaBeta_hydrolase"/>
</dbReference>
<dbReference type="Gene3D" id="1.10.10.60">
    <property type="entry name" value="Homeodomain-like"/>
    <property type="match status" value="1"/>
</dbReference>
<dbReference type="Gene3D" id="3.40.50.1820">
    <property type="entry name" value="alpha/beta hydrolase"/>
    <property type="match status" value="1"/>
</dbReference>
<accession>Q891A1</accession>
<dbReference type="HOGENOM" id="CLU_655078_0_0_9"/>
<dbReference type="InterPro" id="IPR018060">
    <property type="entry name" value="HTH_AraC"/>
</dbReference>
<dbReference type="AlphaFoldDB" id="Q891A1"/>
<feature type="domain" description="HTH araC/xylS-type" evidence="1">
    <location>
        <begin position="141"/>
        <end position="235"/>
    </location>
</feature>
<organism evidence="2 3">
    <name type="scientific">Clostridium tetani (strain Massachusetts / E88)</name>
    <dbReference type="NCBI Taxonomy" id="212717"/>
    <lineage>
        <taxon>Bacteria</taxon>
        <taxon>Bacillati</taxon>
        <taxon>Bacillota</taxon>
        <taxon>Clostridia</taxon>
        <taxon>Eubacteriales</taxon>
        <taxon>Clostridiaceae</taxon>
        <taxon>Clostridium</taxon>
    </lineage>
</organism>
<dbReference type="SUPFAM" id="SSF53474">
    <property type="entry name" value="alpha/beta-Hydrolases"/>
    <property type="match status" value="1"/>
</dbReference>
<dbReference type="STRING" id="212717.CTC_02480"/>
<gene>
    <name evidence="2" type="ordered locus">CTC_02480</name>
</gene>
<dbReference type="GO" id="GO:0043565">
    <property type="term" value="F:sequence-specific DNA binding"/>
    <property type="evidence" value="ECO:0007669"/>
    <property type="project" value="InterPro"/>
</dbReference>
<name>Q891A1_CLOTE</name>
<dbReference type="Proteomes" id="UP000001412">
    <property type="component" value="Chromosome"/>
</dbReference>
<evidence type="ECO:0000313" key="2">
    <source>
        <dbReference type="EMBL" id="AAO36944.1"/>
    </source>
</evidence>
<evidence type="ECO:0000259" key="1">
    <source>
        <dbReference type="PROSITE" id="PS01124"/>
    </source>
</evidence>
<dbReference type="InterPro" id="IPR029058">
    <property type="entry name" value="AB_hydrolase_fold"/>
</dbReference>
<reference evidence="2 3" key="1">
    <citation type="journal article" date="2003" name="Proc. Natl. Acad. Sci. U.S.A.">
        <title>The genome sequence of Clostridium tetani, the causative agent of tetanus disease.</title>
        <authorList>
            <person name="Brueggemann H."/>
            <person name="Baumer S."/>
            <person name="Fricke W.F."/>
            <person name="Wiezer A."/>
            <person name="Liesegang H."/>
            <person name="Decker I."/>
            <person name="Herzberg C."/>
            <person name="Martinez-Arias R."/>
            <person name="Merkl R."/>
            <person name="Henne A."/>
            <person name="Gottschalk G."/>
        </authorList>
    </citation>
    <scope>NUCLEOTIDE SEQUENCE [LARGE SCALE GENOMIC DNA]</scope>
    <source>
        <strain evidence="3">Massachusetts / E88</strain>
    </source>
</reference>
<dbReference type="OrthoDB" id="9803764at2"/>
<dbReference type="EMBL" id="AE015927">
    <property type="protein sequence ID" value="AAO36944.1"/>
    <property type="molecule type" value="Genomic_DNA"/>
</dbReference>
<dbReference type="SMART" id="SM00342">
    <property type="entry name" value="HTH_ARAC"/>
    <property type="match status" value="1"/>
</dbReference>
<dbReference type="GO" id="GO:0003700">
    <property type="term" value="F:DNA-binding transcription factor activity"/>
    <property type="evidence" value="ECO:0007669"/>
    <property type="project" value="InterPro"/>
</dbReference>
<dbReference type="Pfam" id="PF12833">
    <property type="entry name" value="HTH_18"/>
    <property type="match status" value="1"/>
</dbReference>
<protein>
    <submittedName>
        <fullName evidence="2">Conserved protein</fullName>
    </submittedName>
</protein>
<evidence type="ECO:0000313" key="3">
    <source>
        <dbReference type="Proteomes" id="UP000001412"/>
    </source>
</evidence>
<keyword evidence="3" id="KW-1185">Reference proteome</keyword>
<proteinExistence type="predicted"/>